<dbReference type="InterPro" id="IPR045407">
    <property type="entry name" value="DUF6512"/>
</dbReference>
<sequence>MGRRWRFWPLTGFLTAAVLGTLAHFAYRWSSGALLAGVFCAVNESVWEHMKLLFFPVLLFTAAQFCMGERDGLLAARAVSVTAGLALIPTLYYTYTGVWGDHTLWADAAIFYLSAAVTFWLDDLLHRQRRLWKMGCQVAGLVWLWVLAFLFVWWTFSPPHIALFRDPLTGLYGIP</sequence>
<feature type="transmembrane region" description="Helical" evidence="1">
    <location>
        <begin position="134"/>
        <end position="156"/>
    </location>
</feature>
<keyword evidence="1" id="KW-1133">Transmembrane helix</keyword>
<evidence type="ECO:0000256" key="1">
    <source>
        <dbReference type="SAM" id="Phobius"/>
    </source>
</evidence>
<dbReference type="RefSeq" id="WP_187014732.1">
    <property type="nucleotide sequence ID" value="NZ_JACOQI010000007.1"/>
</dbReference>
<name>A0A923S7C1_9FIRM</name>
<keyword evidence="1" id="KW-0812">Transmembrane</keyword>
<feature type="transmembrane region" description="Helical" evidence="1">
    <location>
        <begin position="104"/>
        <end position="122"/>
    </location>
</feature>
<accession>A0A923S7C1</accession>
<organism evidence="2 3">
    <name type="scientific">Dysosmobacter segnis</name>
    <dbReference type="NCBI Taxonomy" id="2763042"/>
    <lineage>
        <taxon>Bacteria</taxon>
        <taxon>Bacillati</taxon>
        <taxon>Bacillota</taxon>
        <taxon>Clostridia</taxon>
        <taxon>Eubacteriales</taxon>
        <taxon>Oscillospiraceae</taxon>
        <taxon>Dysosmobacter</taxon>
    </lineage>
</organism>
<feature type="transmembrane region" description="Helical" evidence="1">
    <location>
        <begin position="50"/>
        <end position="67"/>
    </location>
</feature>
<comment type="caution">
    <text evidence="2">The sequence shown here is derived from an EMBL/GenBank/DDBJ whole genome shotgun (WGS) entry which is preliminary data.</text>
</comment>
<dbReference type="AlphaFoldDB" id="A0A923S7C1"/>
<evidence type="ECO:0000313" key="2">
    <source>
        <dbReference type="EMBL" id="MBC5770481.1"/>
    </source>
</evidence>
<gene>
    <name evidence="2" type="ORF">H8Z83_09130</name>
</gene>
<proteinExistence type="predicted"/>
<keyword evidence="1" id="KW-0472">Membrane</keyword>
<feature type="transmembrane region" description="Helical" evidence="1">
    <location>
        <begin position="74"/>
        <end position="92"/>
    </location>
</feature>
<dbReference type="Pfam" id="PF20122">
    <property type="entry name" value="DUF6512"/>
    <property type="match status" value="1"/>
</dbReference>
<dbReference type="EMBL" id="JACOQI010000007">
    <property type="protein sequence ID" value="MBC5770481.1"/>
    <property type="molecule type" value="Genomic_DNA"/>
</dbReference>
<protein>
    <submittedName>
        <fullName evidence="2">Uncharacterized protein</fullName>
    </submittedName>
</protein>
<keyword evidence="3" id="KW-1185">Reference proteome</keyword>
<reference evidence="2" key="1">
    <citation type="submission" date="2020-08" db="EMBL/GenBank/DDBJ databases">
        <title>Genome public.</title>
        <authorList>
            <person name="Liu C."/>
            <person name="Sun Q."/>
        </authorList>
    </citation>
    <scope>NUCLEOTIDE SEQUENCE</scope>
    <source>
        <strain evidence="2">BX15</strain>
    </source>
</reference>
<dbReference type="Proteomes" id="UP000620327">
    <property type="component" value="Unassembled WGS sequence"/>
</dbReference>
<evidence type="ECO:0000313" key="3">
    <source>
        <dbReference type="Proteomes" id="UP000620327"/>
    </source>
</evidence>